<dbReference type="EMBL" id="NEVH01027067">
    <property type="protein sequence ID" value="PNF13938.1"/>
    <property type="molecule type" value="Genomic_DNA"/>
</dbReference>
<dbReference type="AlphaFoldDB" id="A0A2J7PC84"/>
<keyword evidence="2" id="KW-1185">Reference proteome</keyword>
<name>A0A2J7PC84_9NEOP</name>
<gene>
    <name evidence="1" type="ORF">B7P43_G09870</name>
</gene>
<dbReference type="InParanoid" id="A0A2J7PC84"/>
<protein>
    <submittedName>
        <fullName evidence="1">Uncharacterized protein</fullName>
    </submittedName>
</protein>
<proteinExistence type="predicted"/>
<sequence length="69" mass="7953">MKELIHSECQFFVIPSAHFHCKFSKFKWLAQQVKPQDVGMTLNESISDLDSPILYVATLVIMPDRRDTA</sequence>
<organism evidence="1 2">
    <name type="scientific">Cryptotermes secundus</name>
    <dbReference type="NCBI Taxonomy" id="105785"/>
    <lineage>
        <taxon>Eukaryota</taxon>
        <taxon>Metazoa</taxon>
        <taxon>Ecdysozoa</taxon>
        <taxon>Arthropoda</taxon>
        <taxon>Hexapoda</taxon>
        <taxon>Insecta</taxon>
        <taxon>Pterygota</taxon>
        <taxon>Neoptera</taxon>
        <taxon>Polyneoptera</taxon>
        <taxon>Dictyoptera</taxon>
        <taxon>Blattodea</taxon>
        <taxon>Blattoidea</taxon>
        <taxon>Termitoidae</taxon>
        <taxon>Kalotermitidae</taxon>
        <taxon>Cryptotermitinae</taxon>
        <taxon>Cryptotermes</taxon>
    </lineage>
</organism>
<evidence type="ECO:0000313" key="1">
    <source>
        <dbReference type="EMBL" id="PNF13938.1"/>
    </source>
</evidence>
<evidence type="ECO:0000313" key="2">
    <source>
        <dbReference type="Proteomes" id="UP000235965"/>
    </source>
</evidence>
<accession>A0A2J7PC84</accession>
<comment type="caution">
    <text evidence="1">The sequence shown here is derived from an EMBL/GenBank/DDBJ whole genome shotgun (WGS) entry which is preliminary data.</text>
</comment>
<reference evidence="1 2" key="1">
    <citation type="submission" date="2017-12" db="EMBL/GenBank/DDBJ databases">
        <title>Hemimetabolous genomes reveal molecular basis of termite eusociality.</title>
        <authorList>
            <person name="Harrison M.C."/>
            <person name="Jongepier E."/>
            <person name="Robertson H.M."/>
            <person name="Arning N."/>
            <person name="Bitard-Feildel T."/>
            <person name="Chao H."/>
            <person name="Childers C.P."/>
            <person name="Dinh H."/>
            <person name="Doddapaneni H."/>
            <person name="Dugan S."/>
            <person name="Gowin J."/>
            <person name="Greiner C."/>
            <person name="Han Y."/>
            <person name="Hu H."/>
            <person name="Hughes D.S.T."/>
            <person name="Huylmans A.-K."/>
            <person name="Kemena C."/>
            <person name="Kremer L.P.M."/>
            <person name="Lee S.L."/>
            <person name="Lopez-Ezquerra A."/>
            <person name="Mallet L."/>
            <person name="Monroy-Kuhn J.M."/>
            <person name="Moser A."/>
            <person name="Murali S.C."/>
            <person name="Muzny D.M."/>
            <person name="Otani S."/>
            <person name="Piulachs M.-D."/>
            <person name="Poelchau M."/>
            <person name="Qu J."/>
            <person name="Schaub F."/>
            <person name="Wada-Katsumata A."/>
            <person name="Worley K.C."/>
            <person name="Xie Q."/>
            <person name="Ylla G."/>
            <person name="Poulsen M."/>
            <person name="Gibbs R.A."/>
            <person name="Schal C."/>
            <person name="Richards S."/>
            <person name="Belles X."/>
            <person name="Korb J."/>
            <person name="Bornberg-Bauer E."/>
        </authorList>
    </citation>
    <scope>NUCLEOTIDE SEQUENCE [LARGE SCALE GENOMIC DNA]</scope>
    <source>
        <tissue evidence="1">Whole body</tissue>
    </source>
</reference>
<dbReference type="Proteomes" id="UP000235965">
    <property type="component" value="Unassembled WGS sequence"/>
</dbReference>